<feature type="region of interest" description="Disordered" evidence="1">
    <location>
        <begin position="13"/>
        <end position="45"/>
    </location>
</feature>
<protein>
    <submittedName>
        <fullName evidence="2">Uncharacterized protein</fullName>
    </submittedName>
</protein>
<evidence type="ECO:0000256" key="1">
    <source>
        <dbReference type="SAM" id="MobiDB-lite"/>
    </source>
</evidence>
<accession>A0AAV9WE45</accession>
<evidence type="ECO:0000313" key="2">
    <source>
        <dbReference type="EMBL" id="KAK6507102.1"/>
    </source>
</evidence>
<feature type="compositionally biased region" description="Polar residues" evidence="1">
    <location>
        <begin position="13"/>
        <end position="31"/>
    </location>
</feature>
<dbReference type="EMBL" id="JAVHJL010000003">
    <property type="protein sequence ID" value="KAK6507102.1"/>
    <property type="molecule type" value="Genomic_DNA"/>
</dbReference>
<sequence length="208" mass="23840">MSEIRNFFKRLLTPSSNKPYSFSPRDLQSTPPKKPFSRPPSESPVIPIPPNPYNLFLLCPRHAETDLVLEIYGDEMSHLLYLFHEKKHPGLSPGPARVELARRKKLTKDMKDAIKGRMKELEEAKDILIDPKQKAIVDEEYGGGTDCHVCEEQGREHYRRGGMALASYDESGSGLMSYPRPGSKEWRESTRRGRDFVDGKLDLTRRRV</sequence>
<name>A0AAV9WE45_9PEZI</name>
<evidence type="ECO:0000313" key="3">
    <source>
        <dbReference type="Proteomes" id="UP001370758"/>
    </source>
</evidence>
<organism evidence="2 3">
    <name type="scientific">Arthrobotrys musiformis</name>
    <dbReference type="NCBI Taxonomy" id="47236"/>
    <lineage>
        <taxon>Eukaryota</taxon>
        <taxon>Fungi</taxon>
        <taxon>Dikarya</taxon>
        <taxon>Ascomycota</taxon>
        <taxon>Pezizomycotina</taxon>
        <taxon>Orbiliomycetes</taxon>
        <taxon>Orbiliales</taxon>
        <taxon>Orbiliaceae</taxon>
        <taxon>Arthrobotrys</taxon>
    </lineage>
</organism>
<feature type="compositionally biased region" description="Basic and acidic residues" evidence="1">
    <location>
        <begin position="182"/>
        <end position="191"/>
    </location>
</feature>
<comment type="caution">
    <text evidence="2">The sequence shown here is derived from an EMBL/GenBank/DDBJ whole genome shotgun (WGS) entry which is preliminary data.</text>
</comment>
<feature type="compositionally biased region" description="Pro residues" evidence="1">
    <location>
        <begin position="32"/>
        <end position="45"/>
    </location>
</feature>
<keyword evidence="3" id="KW-1185">Reference proteome</keyword>
<reference evidence="2 3" key="1">
    <citation type="submission" date="2023-08" db="EMBL/GenBank/DDBJ databases">
        <authorList>
            <person name="Palmer J.M."/>
        </authorList>
    </citation>
    <scope>NUCLEOTIDE SEQUENCE [LARGE SCALE GENOMIC DNA]</scope>
    <source>
        <strain evidence="2 3">TWF481</strain>
    </source>
</reference>
<proteinExistence type="predicted"/>
<dbReference type="AlphaFoldDB" id="A0AAV9WE45"/>
<dbReference type="Proteomes" id="UP001370758">
    <property type="component" value="Unassembled WGS sequence"/>
</dbReference>
<feature type="region of interest" description="Disordered" evidence="1">
    <location>
        <begin position="170"/>
        <end position="191"/>
    </location>
</feature>
<gene>
    <name evidence="2" type="ORF">TWF481_005551</name>
</gene>